<evidence type="ECO:0000256" key="1">
    <source>
        <dbReference type="ARBA" id="ARBA00022723"/>
    </source>
</evidence>
<dbReference type="Proteomes" id="UP001195624">
    <property type="component" value="Unassembled WGS sequence"/>
</dbReference>
<dbReference type="SUPFAM" id="SSF144052">
    <property type="entry name" value="Thermophilic metalloprotease-like"/>
    <property type="match status" value="1"/>
</dbReference>
<dbReference type="EC" id="1.13.11.9" evidence="2"/>
<reference evidence="2 3" key="1">
    <citation type="submission" date="2021-03" db="EMBL/GenBank/DDBJ databases">
        <authorList>
            <person name="D'Agostino P."/>
            <person name="Huntemann M."/>
            <person name="Clum A."/>
            <person name="Spunde A."/>
            <person name="Palaniappan K."/>
            <person name="Ritter S."/>
            <person name="Mikhailova N."/>
            <person name="Chen I.-M."/>
            <person name="Stamatis D."/>
            <person name="Reddy T."/>
            <person name="O'Malley R."/>
            <person name="Daum C."/>
            <person name="Shapiro N."/>
            <person name="Ivanova N."/>
            <person name="Kyrpides N."/>
            <person name="Woyke T."/>
        </authorList>
    </citation>
    <scope>NUCLEOTIDE SEQUENCE [LARGE SCALE GENOMIC DNA]</scope>
    <source>
        <strain evidence="2 3">WS4403</strain>
    </source>
</reference>
<sequence>MAVSDSDLVSGWQQVLTLCQLKAGEQVTLLTSTDSHPQVVNTCEIACGLMGAVVTRLVLPPLNGEKALSPDKSGYVGKTALETNKVALSALKSSDLIIDTMMLLFSPEQEEILKANTRMLLAVEPPEILLRLLPTLEDKQRAMAATRRLQQAKTMTVTSPAGTDFRCALGAYPVLTQHGFSDVAGKWDHWPSCFVATWPDEGSSHGKIVIDSGDIILPFKRYVREPVTLIIEEGYIRQIEGGFDAEFMRSFMDSFNDPEAYAMAHVGWGLMTRAHWSTLGLYDRESTIGMDARAFAGNFLFSSGPNTEAGGTRDTPCHLDIPLRNCSLSLDNEPMTLNGKVVSEDQR</sequence>
<dbReference type="InterPro" id="IPR058739">
    <property type="entry name" value="NicX"/>
</dbReference>
<evidence type="ECO:0000313" key="3">
    <source>
        <dbReference type="Proteomes" id="UP001195624"/>
    </source>
</evidence>
<dbReference type="RefSeq" id="WP_017800813.1">
    <property type="nucleotide sequence ID" value="NZ_JAGGMQ010000001.1"/>
</dbReference>
<organism evidence="2 3">
    <name type="scientific">Winslowiella toletana</name>
    <dbReference type="NCBI Taxonomy" id="92490"/>
    <lineage>
        <taxon>Bacteria</taxon>
        <taxon>Pseudomonadati</taxon>
        <taxon>Pseudomonadota</taxon>
        <taxon>Gammaproteobacteria</taxon>
        <taxon>Enterobacterales</taxon>
        <taxon>Erwiniaceae</taxon>
        <taxon>Winslowiella</taxon>
    </lineage>
</organism>
<dbReference type="Pfam" id="PF26233">
    <property type="entry name" value="NicX"/>
    <property type="match status" value="1"/>
</dbReference>
<dbReference type="PANTHER" id="PTHR34448">
    <property type="entry name" value="AMINOPEPTIDASE"/>
    <property type="match status" value="1"/>
</dbReference>
<accession>A0ABS4PBK6</accession>
<dbReference type="InterPro" id="IPR052170">
    <property type="entry name" value="M29_Exopeptidase"/>
</dbReference>
<keyword evidence="2" id="KW-0560">Oxidoreductase</keyword>
<keyword evidence="3" id="KW-1185">Reference proteome</keyword>
<dbReference type="EMBL" id="JAGGMQ010000001">
    <property type="protein sequence ID" value="MBP2170030.1"/>
    <property type="molecule type" value="Genomic_DNA"/>
</dbReference>
<reference evidence="3" key="2">
    <citation type="submission" date="2023-07" db="EMBL/GenBank/DDBJ databases">
        <title>Genome mining of underrepresented organisms for secondary metabolites.</title>
        <authorList>
            <person name="D'Agostino P.M."/>
        </authorList>
    </citation>
    <scope>NUCLEOTIDE SEQUENCE [LARGE SCALE GENOMIC DNA]</scope>
    <source>
        <strain evidence="3">WS4403</strain>
    </source>
</reference>
<comment type="caution">
    <text evidence="2">The sequence shown here is derived from an EMBL/GenBank/DDBJ whole genome shotgun (WGS) entry which is preliminary data.</text>
</comment>
<evidence type="ECO:0000313" key="2">
    <source>
        <dbReference type="EMBL" id="MBP2170030.1"/>
    </source>
</evidence>
<keyword evidence="1" id="KW-0479">Metal-binding</keyword>
<gene>
    <name evidence="2" type="ORF">J2125_003222</name>
</gene>
<protein>
    <submittedName>
        <fullName evidence="2">2,5-dihydroxypyridine 5,6-dioxygenase</fullName>
        <ecNumber evidence="2">1.13.11.9</ecNumber>
    </submittedName>
</protein>
<name>A0ABS4PBK6_9GAMM</name>
<dbReference type="PANTHER" id="PTHR34448:SF1">
    <property type="entry name" value="BLL6088 PROTEIN"/>
    <property type="match status" value="1"/>
</dbReference>
<proteinExistence type="predicted"/>
<dbReference type="GO" id="GO:0047075">
    <property type="term" value="F:2,5-dihydroxypyridine 5,6-dioxygenase activity"/>
    <property type="evidence" value="ECO:0007669"/>
    <property type="project" value="UniProtKB-EC"/>
</dbReference>